<dbReference type="PANTHER" id="PTHR36847">
    <property type="entry name" value="AMIDOLIGASE ENZYME"/>
    <property type="match status" value="1"/>
</dbReference>
<dbReference type="PANTHER" id="PTHR36847:SF1">
    <property type="entry name" value="AMIDOLIGASE ENZYME"/>
    <property type="match status" value="1"/>
</dbReference>
<dbReference type="Pfam" id="PF12224">
    <property type="entry name" value="Amidoligase_2"/>
    <property type="match status" value="1"/>
</dbReference>
<name>A0ABY0GZF5_9PEZI</name>
<proteinExistence type="predicted"/>
<evidence type="ECO:0008006" key="4">
    <source>
        <dbReference type="Google" id="ProtNLM"/>
    </source>
</evidence>
<comment type="caution">
    <text evidence="2">The sequence shown here is derived from an EMBL/GenBank/DDBJ whole genome shotgun (WGS) entry which is preliminary data.</text>
</comment>
<feature type="compositionally biased region" description="Low complexity" evidence="1">
    <location>
        <begin position="90"/>
        <end position="123"/>
    </location>
</feature>
<keyword evidence="3" id="KW-1185">Reference proteome</keyword>
<feature type="region of interest" description="Disordered" evidence="1">
    <location>
        <begin position="1"/>
        <end position="147"/>
    </location>
</feature>
<feature type="compositionally biased region" description="Acidic residues" evidence="1">
    <location>
        <begin position="56"/>
        <end position="69"/>
    </location>
</feature>
<feature type="region of interest" description="Disordered" evidence="1">
    <location>
        <begin position="184"/>
        <end position="216"/>
    </location>
</feature>
<protein>
    <recommendedName>
        <fullName evidence="4">Amidoligase enzyme</fullName>
    </recommendedName>
</protein>
<evidence type="ECO:0000313" key="3">
    <source>
        <dbReference type="Proteomes" id="UP000294003"/>
    </source>
</evidence>
<gene>
    <name evidence="2" type="ORF">DL762_007348</name>
</gene>
<dbReference type="Proteomes" id="UP000294003">
    <property type="component" value="Unassembled WGS sequence"/>
</dbReference>
<organism evidence="2 3">
    <name type="scientific">Monosporascus cannonballus</name>
    <dbReference type="NCBI Taxonomy" id="155416"/>
    <lineage>
        <taxon>Eukaryota</taxon>
        <taxon>Fungi</taxon>
        <taxon>Dikarya</taxon>
        <taxon>Ascomycota</taxon>
        <taxon>Pezizomycotina</taxon>
        <taxon>Sordariomycetes</taxon>
        <taxon>Xylariomycetidae</taxon>
        <taxon>Xylariales</taxon>
        <taxon>Xylariales incertae sedis</taxon>
        <taxon>Monosporascus</taxon>
    </lineage>
</organism>
<dbReference type="InterPro" id="IPR022025">
    <property type="entry name" value="Amidoligase_2"/>
</dbReference>
<accession>A0ABY0GZF5</accession>
<reference evidence="2 3" key="1">
    <citation type="submission" date="2018-06" db="EMBL/GenBank/DDBJ databases">
        <title>Complete Genomes of Monosporascus.</title>
        <authorList>
            <person name="Robinson A.J."/>
            <person name="Natvig D.O."/>
        </authorList>
    </citation>
    <scope>NUCLEOTIDE SEQUENCE [LARGE SCALE GENOMIC DNA]</scope>
    <source>
        <strain evidence="2 3">CBS 609.92</strain>
    </source>
</reference>
<dbReference type="EMBL" id="QJNS01000264">
    <property type="protein sequence ID" value="RYO81045.1"/>
    <property type="molecule type" value="Genomic_DNA"/>
</dbReference>
<evidence type="ECO:0000256" key="1">
    <source>
        <dbReference type="SAM" id="MobiDB-lite"/>
    </source>
</evidence>
<feature type="compositionally biased region" description="Basic and acidic residues" evidence="1">
    <location>
        <begin position="34"/>
        <end position="55"/>
    </location>
</feature>
<sequence>MSGRFRPVNNPPRTTGPWRPINQRRPARIASRNEPPDATRARPTARDVEGQRSLDDDNNTDPTDTDVEAGGDVSMGDAGNEGPSSSDSMALEIAAWQEQQQATAEGSKSPSSSSPLRSSSGSSVTDDPGDDYGSKDERARAAGGKPTYGIEPEFLLAYTVRNRCVDALRRARIVANKTDEIDLRDSSMGASGGRGHQEGGLHRQSRGHGDGGPQRRCAARVVAGRDFFPVPPNNYRWWGAEVITPVYDTENRACTDNIRRAVQQLREEFRIHKPMAAVRSGVHVHWGHQDGWTLLQLKRFASLWVVIEESLFRLHRSDRSNFNYCRSLREHSRLAYALSPDNPAHRAKYRDSLPQGGSAVSQRYDRYTASRIPLDSLGSMDGRLPGLVQNIWRYPHITTLATAMSPWSFTDEAAVRWDVIGEKRSDDPSMASKQTLEFRMMQRTLDFEHIMHWMQVCHRVILVSRSAPDETFYAIMEQLCKKASIFDALRVSRATHDYFLQHLDYETDPNGCYWVYPDRDRVAWAQPFMSKGNPYAHPYSPKHDNFSRTLLPSKPPRATVVAESNHCGTRSGFLEKLSGKVARKCNS</sequence>
<evidence type="ECO:0000313" key="2">
    <source>
        <dbReference type="EMBL" id="RYO81045.1"/>
    </source>
</evidence>